<dbReference type="EMBL" id="CP034465">
    <property type="protein sequence ID" value="AZP05262.1"/>
    <property type="molecule type" value="Genomic_DNA"/>
</dbReference>
<dbReference type="CDD" id="cd00158">
    <property type="entry name" value="RHOD"/>
    <property type="match status" value="1"/>
</dbReference>
<dbReference type="SUPFAM" id="SSF52821">
    <property type="entry name" value="Rhodanese/Cell cycle control phosphatase"/>
    <property type="match status" value="1"/>
</dbReference>
<feature type="transmembrane region" description="Helical" evidence="1">
    <location>
        <begin position="6"/>
        <end position="24"/>
    </location>
</feature>
<accession>A0A3Q9BLX6</accession>
<dbReference type="PANTHER" id="PTHR43031:SF18">
    <property type="entry name" value="RHODANESE-RELATED SULFURTRANSFERASES"/>
    <property type="match status" value="1"/>
</dbReference>
<dbReference type="Gene3D" id="3.40.250.10">
    <property type="entry name" value="Rhodanese-like domain"/>
    <property type="match status" value="1"/>
</dbReference>
<evidence type="ECO:0000313" key="3">
    <source>
        <dbReference type="EMBL" id="AZP05262.1"/>
    </source>
</evidence>
<name>A0A3Q9BLX6_9LACT</name>
<keyword evidence="4" id="KW-1185">Reference proteome</keyword>
<keyword evidence="1" id="KW-1133">Transmembrane helix</keyword>
<dbReference type="RefSeq" id="WP_126111477.1">
    <property type="nucleotide sequence ID" value="NZ_CP034465.1"/>
</dbReference>
<dbReference type="InterPro" id="IPR050229">
    <property type="entry name" value="GlpE_sulfurtransferase"/>
</dbReference>
<evidence type="ECO:0000259" key="2">
    <source>
        <dbReference type="PROSITE" id="PS50206"/>
    </source>
</evidence>
<organism evidence="3 4">
    <name type="scientific">Jeotgalibaca ciconiae</name>
    <dbReference type="NCBI Taxonomy" id="2496265"/>
    <lineage>
        <taxon>Bacteria</taxon>
        <taxon>Bacillati</taxon>
        <taxon>Bacillota</taxon>
        <taxon>Bacilli</taxon>
        <taxon>Lactobacillales</taxon>
        <taxon>Carnobacteriaceae</taxon>
        <taxon>Jeotgalibaca</taxon>
    </lineage>
</organism>
<protein>
    <submittedName>
        <fullName evidence="3">Rhodanese-like domain-containing protein</fullName>
    </submittedName>
</protein>
<reference evidence="4" key="1">
    <citation type="submission" date="2018-12" db="EMBL/GenBank/DDBJ databases">
        <title>Complete genome sequencing of Jeotgalibaca sp. H21T32.</title>
        <authorList>
            <person name="Bae J.-W."/>
            <person name="Lee S.-Y."/>
        </authorList>
    </citation>
    <scope>NUCLEOTIDE SEQUENCE [LARGE SCALE GENOMIC DNA]</scope>
    <source>
        <strain evidence="4">H21T32</strain>
    </source>
</reference>
<dbReference type="InterPro" id="IPR036873">
    <property type="entry name" value="Rhodanese-like_dom_sf"/>
</dbReference>
<dbReference type="KEGG" id="jeh:EJN90_11760"/>
<dbReference type="PANTHER" id="PTHR43031">
    <property type="entry name" value="FAD-DEPENDENT OXIDOREDUCTASE"/>
    <property type="match status" value="1"/>
</dbReference>
<dbReference type="AlphaFoldDB" id="A0A3Q9BLX6"/>
<proteinExistence type="predicted"/>
<keyword evidence="1" id="KW-0472">Membrane</keyword>
<evidence type="ECO:0000313" key="4">
    <source>
        <dbReference type="Proteomes" id="UP000273326"/>
    </source>
</evidence>
<dbReference type="SMART" id="SM00450">
    <property type="entry name" value="RHOD"/>
    <property type="match status" value="1"/>
</dbReference>
<dbReference type="Pfam" id="PF00581">
    <property type="entry name" value="Rhodanese"/>
    <property type="match status" value="1"/>
</dbReference>
<dbReference type="PROSITE" id="PS50206">
    <property type="entry name" value="RHODANESE_3"/>
    <property type="match status" value="1"/>
</dbReference>
<keyword evidence="1" id="KW-0812">Transmembrane</keyword>
<dbReference type="Proteomes" id="UP000273326">
    <property type="component" value="Chromosome"/>
</dbReference>
<gene>
    <name evidence="3" type="ORF">EJN90_11760</name>
</gene>
<feature type="domain" description="Rhodanese" evidence="2">
    <location>
        <begin position="44"/>
        <end position="130"/>
    </location>
</feature>
<dbReference type="InterPro" id="IPR001763">
    <property type="entry name" value="Rhodanese-like_dom"/>
</dbReference>
<sequence>MNGFNLFSLILWGGLIIYGIYWLYRFIERKRSAELLTSDEFRKDMRKVQIVDVRERPEFEAGHVLGARNIAFTQFKERYPEIRKDQPVYLYDQRTSLSGRAAAILKKNGYDKNKIFILKGGYDNWDGKIKKGN</sequence>
<evidence type="ECO:0000256" key="1">
    <source>
        <dbReference type="SAM" id="Phobius"/>
    </source>
</evidence>
<dbReference type="OrthoDB" id="9808735at2"/>